<feature type="compositionally biased region" description="Basic residues" evidence="1">
    <location>
        <begin position="1"/>
        <end position="16"/>
    </location>
</feature>
<protein>
    <submittedName>
        <fullName evidence="3">Uncharacterized protein</fullName>
    </submittedName>
</protein>
<keyword evidence="2" id="KW-0812">Transmembrane</keyword>
<evidence type="ECO:0000313" key="3">
    <source>
        <dbReference type="EMBL" id="JAH85634.1"/>
    </source>
</evidence>
<feature type="transmembrane region" description="Helical" evidence="2">
    <location>
        <begin position="47"/>
        <end position="67"/>
    </location>
</feature>
<feature type="region of interest" description="Disordered" evidence="1">
    <location>
        <begin position="1"/>
        <end position="22"/>
    </location>
</feature>
<name>A0A0E9W5I4_ANGAN</name>
<dbReference type="AlphaFoldDB" id="A0A0E9W5I4"/>
<accession>A0A0E9W5I4</accession>
<proteinExistence type="predicted"/>
<keyword evidence="2" id="KW-1133">Transmembrane helix</keyword>
<sequence length="68" mass="8140">MYNKLEKKKKRKKKSCGRGGASNKQVFVKCCQARLVYSCFFVKCKAFPGFVFFWFCFLPFTPIWWGFF</sequence>
<organism evidence="3">
    <name type="scientific">Anguilla anguilla</name>
    <name type="common">European freshwater eel</name>
    <name type="synonym">Muraena anguilla</name>
    <dbReference type="NCBI Taxonomy" id="7936"/>
    <lineage>
        <taxon>Eukaryota</taxon>
        <taxon>Metazoa</taxon>
        <taxon>Chordata</taxon>
        <taxon>Craniata</taxon>
        <taxon>Vertebrata</taxon>
        <taxon>Euteleostomi</taxon>
        <taxon>Actinopterygii</taxon>
        <taxon>Neopterygii</taxon>
        <taxon>Teleostei</taxon>
        <taxon>Anguilliformes</taxon>
        <taxon>Anguillidae</taxon>
        <taxon>Anguilla</taxon>
    </lineage>
</organism>
<keyword evidence="2" id="KW-0472">Membrane</keyword>
<dbReference type="EMBL" id="GBXM01022943">
    <property type="protein sequence ID" value="JAH85634.1"/>
    <property type="molecule type" value="Transcribed_RNA"/>
</dbReference>
<reference evidence="3" key="2">
    <citation type="journal article" date="2015" name="Fish Shellfish Immunol.">
        <title>Early steps in the European eel (Anguilla anguilla)-Vibrio vulnificus interaction in the gills: Role of the RtxA13 toxin.</title>
        <authorList>
            <person name="Callol A."/>
            <person name="Pajuelo D."/>
            <person name="Ebbesson L."/>
            <person name="Teles M."/>
            <person name="MacKenzie S."/>
            <person name="Amaro C."/>
        </authorList>
    </citation>
    <scope>NUCLEOTIDE SEQUENCE</scope>
</reference>
<evidence type="ECO:0000256" key="2">
    <source>
        <dbReference type="SAM" id="Phobius"/>
    </source>
</evidence>
<reference evidence="3" key="1">
    <citation type="submission" date="2014-11" db="EMBL/GenBank/DDBJ databases">
        <authorList>
            <person name="Amaro Gonzalez C."/>
        </authorList>
    </citation>
    <scope>NUCLEOTIDE SEQUENCE</scope>
</reference>
<evidence type="ECO:0000256" key="1">
    <source>
        <dbReference type="SAM" id="MobiDB-lite"/>
    </source>
</evidence>